<organism evidence="2 3">
    <name type="scientific">Vreelandella maris</name>
    <dbReference type="NCBI Taxonomy" id="2729617"/>
    <lineage>
        <taxon>Bacteria</taxon>
        <taxon>Pseudomonadati</taxon>
        <taxon>Pseudomonadota</taxon>
        <taxon>Gammaproteobacteria</taxon>
        <taxon>Oceanospirillales</taxon>
        <taxon>Halomonadaceae</taxon>
        <taxon>Vreelandella</taxon>
    </lineage>
</organism>
<proteinExistence type="predicted"/>
<feature type="transmembrane region" description="Helical" evidence="1">
    <location>
        <begin position="68"/>
        <end position="86"/>
    </location>
</feature>
<reference evidence="2 3" key="1">
    <citation type="submission" date="2020-06" db="EMBL/GenBank/DDBJ databases">
        <title>Halomonas sp. QX-1 draft genome sequence.</title>
        <authorList>
            <person name="Qiu X."/>
        </authorList>
    </citation>
    <scope>NUCLEOTIDE SEQUENCE [LARGE SCALE GENOMIC DNA]</scope>
    <source>
        <strain evidence="2 3">QX-1</strain>
    </source>
</reference>
<dbReference type="AlphaFoldDB" id="A0A7Y6V901"/>
<evidence type="ECO:0000313" key="2">
    <source>
        <dbReference type="EMBL" id="NVF14370.1"/>
    </source>
</evidence>
<gene>
    <name evidence="2" type="ORF">HUO07_09310</name>
</gene>
<accession>A0A7Y6V901</accession>
<evidence type="ECO:0000313" key="3">
    <source>
        <dbReference type="Proteomes" id="UP000589984"/>
    </source>
</evidence>
<feature type="transmembrane region" description="Helical" evidence="1">
    <location>
        <begin position="39"/>
        <end position="61"/>
    </location>
</feature>
<dbReference type="RefSeq" id="WP_176303357.1">
    <property type="nucleotide sequence ID" value="NZ_JABWCV010000009.1"/>
</dbReference>
<dbReference type="EMBL" id="JABWCV010000009">
    <property type="protein sequence ID" value="NVF14370.1"/>
    <property type="molecule type" value="Genomic_DNA"/>
</dbReference>
<keyword evidence="3" id="KW-1185">Reference proteome</keyword>
<sequence length="186" mass="20398">MPIKPRDLALETLLLMVAAALLFMGLAGLMFGISAQYSLFAVTLVPDAAVATLLLGIGLLAALQHWRWLRRLSACLLMAMLVYTLAHNQWAGGAGRLMVNGTAAYYVDSRRDATRGGALFIDWVRYLSPPLFMAGDGPYFMALFRLSHCTFMEWRRSREPAFFIFTRGSGGVCRAAGKCAGCHWGA</sequence>
<feature type="transmembrane region" description="Helical" evidence="1">
    <location>
        <begin position="12"/>
        <end position="33"/>
    </location>
</feature>
<name>A0A7Y6V901_9GAMM</name>
<keyword evidence="1" id="KW-1133">Transmembrane helix</keyword>
<dbReference type="Proteomes" id="UP000589984">
    <property type="component" value="Unassembled WGS sequence"/>
</dbReference>
<keyword evidence="1" id="KW-0472">Membrane</keyword>
<protein>
    <submittedName>
        <fullName evidence="2">Uncharacterized protein</fullName>
    </submittedName>
</protein>
<keyword evidence="1" id="KW-0812">Transmembrane</keyword>
<evidence type="ECO:0000256" key="1">
    <source>
        <dbReference type="SAM" id="Phobius"/>
    </source>
</evidence>
<comment type="caution">
    <text evidence="2">The sequence shown here is derived from an EMBL/GenBank/DDBJ whole genome shotgun (WGS) entry which is preliminary data.</text>
</comment>